<evidence type="ECO:0000313" key="1">
    <source>
        <dbReference type="EMBL" id="SDN74136.1"/>
    </source>
</evidence>
<dbReference type="AlphaFoldDB" id="A0A1H0DVS9"/>
<reference evidence="1 2" key="1">
    <citation type="submission" date="2016-10" db="EMBL/GenBank/DDBJ databases">
        <authorList>
            <person name="de Groot N.N."/>
        </authorList>
    </citation>
    <scope>NUCLEOTIDE SEQUENCE [LARGE SCALE GENOMIC DNA]</scope>
    <source>
        <strain evidence="1 2">DSM 15269</strain>
    </source>
</reference>
<proteinExistence type="predicted"/>
<dbReference type="OrthoDB" id="5465310at2"/>
<protein>
    <submittedName>
        <fullName evidence="1">Uncharacterized protein</fullName>
    </submittedName>
</protein>
<keyword evidence="2" id="KW-1185">Reference proteome</keyword>
<dbReference type="EMBL" id="FNIN01000006">
    <property type="protein sequence ID" value="SDN74136.1"/>
    <property type="molecule type" value="Genomic_DNA"/>
</dbReference>
<dbReference type="STRING" id="206665.SAMN04488516_10621"/>
<sequence length="135" mass="15743">MRFNLKIIIIFILSLFLYAMGSNQGVVTKIPKPDRNFKVKIFDVDENMIVVTDFSVNGLTYLPVQLGKTDISLDFAKIKKVLFYLQDKNIKVKVFFKDGEVSSFFIKKDILFFGRTKWGNLKIKSENLKKIIFIY</sequence>
<organism evidence="1 2">
    <name type="scientific">Desulfonauticus submarinus</name>
    <dbReference type="NCBI Taxonomy" id="206665"/>
    <lineage>
        <taxon>Bacteria</taxon>
        <taxon>Pseudomonadati</taxon>
        <taxon>Thermodesulfobacteriota</taxon>
        <taxon>Desulfovibrionia</taxon>
        <taxon>Desulfovibrionales</taxon>
        <taxon>Desulfonauticaceae</taxon>
        <taxon>Desulfonauticus</taxon>
    </lineage>
</organism>
<accession>A0A1H0DVS9</accession>
<dbReference type="RefSeq" id="WP_092065255.1">
    <property type="nucleotide sequence ID" value="NZ_FNIN01000006.1"/>
</dbReference>
<evidence type="ECO:0000313" key="2">
    <source>
        <dbReference type="Proteomes" id="UP000199602"/>
    </source>
</evidence>
<gene>
    <name evidence="1" type="ORF">SAMN04488516_10621</name>
</gene>
<name>A0A1H0DVS9_9BACT</name>
<dbReference type="Proteomes" id="UP000199602">
    <property type="component" value="Unassembled WGS sequence"/>
</dbReference>